<reference evidence="5 6" key="1">
    <citation type="journal article" date="2023" name="J. Hered.">
        <title>Chromosome-level genome of the wood stork (Mycteria americana) provides insight into avian chromosome evolution.</title>
        <authorList>
            <person name="Flamio R. Jr."/>
            <person name="Ramstad K.M."/>
        </authorList>
    </citation>
    <scope>NUCLEOTIDE SEQUENCE [LARGE SCALE GENOMIC DNA]</scope>
    <source>
        <strain evidence="5">JAX WOST 10</strain>
    </source>
</reference>
<feature type="domain" description="Homeobox" evidence="4">
    <location>
        <begin position="239"/>
        <end position="304"/>
    </location>
</feature>
<keyword evidence="6" id="KW-1185">Reference proteome</keyword>
<dbReference type="AlphaFoldDB" id="A0AAN7S369"/>
<evidence type="ECO:0000256" key="2">
    <source>
        <dbReference type="RuleBase" id="RU000682"/>
    </source>
</evidence>
<comment type="subcellular location">
    <subcellularLocation>
        <location evidence="1 2">Nucleus</location>
    </subcellularLocation>
</comment>
<dbReference type="EMBL" id="JAUNZN010000001">
    <property type="protein sequence ID" value="KAK4830509.1"/>
    <property type="molecule type" value="Genomic_DNA"/>
</dbReference>
<keyword evidence="1 2" id="KW-0539">Nucleus</keyword>
<evidence type="ECO:0000256" key="3">
    <source>
        <dbReference type="SAM" id="MobiDB-lite"/>
    </source>
</evidence>
<evidence type="ECO:0000313" key="6">
    <source>
        <dbReference type="Proteomes" id="UP001333110"/>
    </source>
</evidence>
<organism evidence="5 6">
    <name type="scientific">Mycteria americana</name>
    <name type="common">Wood stork</name>
    <dbReference type="NCBI Taxonomy" id="33587"/>
    <lineage>
        <taxon>Eukaryota</taxon>
        <taxon>Metazoa</taxon>
        <taxon>Chordata</taxon>
        <taxon>Craniata</taxon>
        <taxon>Vertebrata</taxon>
        <taxon>Euteleostomi</taxon>
        <taxon>Archelosauria</taxon>
        <taxon>Archosauria</taxon>
        <taxon>Dinosauria</taxon>
        <taxon>Saurischia</taxon>
        <taxon>Theropoda</taxon>
        <taxon>Coelurosauria</taxon>
        <taxon>Aves</taxon>
        <taxon>Neognathae</taxon>
        <taxon>Neoaves</taxon>
        <taxon>Aequornithes</taxon>
        <taxon>Ciconiiformes</taxon>
        <taxon>Ciconiidae</taxon>
        <taxon>Mycteria</taxon>
    </lineage>
</organism>
<evidence type="ECO:0000313" key="5">
    <source>
        <dbReference type="EMBL" id="KAK4830509.1"/>
    </source>
</evidence>
<sequence>MGCCSARCLHGPRITGLIQECKDEKEDTSLNTEHFVLDADAVGGHGTGSSVLSAFQSTAIKEEVEDTLGTEDRINPVKKVEEDGRYCTLQATESTSQDSEALDDQLDLASVCGQLSNFLSDVKAVPPLSVVEFAQEPTGQSGSHEQCESYYSHGTEEAKKKKSNDRSGTCTEKASSGIPGDLCKQDVCGPAPRQSSKCASANAAAQQSYKVSSVLESRSSHDGTKGKKELFENPEILPPVRKKSRTFYSAEQLEELEKMFQEDHYPDNEKRREIAAVVGVTPQRIMVTPVRVWFQNRRAKWRKLEKLSVKGNKKYPTSSALSVPFGTDSYGAPLLPMPPLPDIAHEQSAMLGVDTTAGNYSSLLSGHPAPLASSSVSSVAGMVASCEAVQTKALPQLNFSSSRTECFPSLPSPPPIRRASLPLSLSFNPPSHIVPLMLDTPNSECSLSSQENGSREAFTYSIQNQGLSSPVSCNYPEQLESAGNLETTYCQYSSQGGIYQLPQYPQQHQLSQFHHLPGHLASNVLSSVRLTPTPPTESHTAFLSLPGNGGVATYGAAGATQGYIQNHVAGQLLLQQPSGNSGTTSYQAVPWNDFYMQGAPFSNQLCSRMPFSSTAGGQYFTEQISYTQPACLPSSPYFLQVSNGTTLGSMPHTVKQKGVTPSDQISYQNHQTEPEMTSLAEREEVESSSKKGETIVGILSKM</sequence>
<dbReference type="Proteomes" id="UP001333110">
    <property type="component" value="Unassembled WGS sequence"/>
</dbReference>
<dbReference type="SMART" id="SM00389">
    <property type="entry name" value="HOX"/>
    <property type="match status" value="1"/>
</dbReference>
<dbReference type="Gene3D" id="1.10.10.60">
    <property type="entry name" value="Homeodomain-like"/>
    <property type="match status" value="1"/>
</dbReference>
<accession>A0AAN7S369</accession>
<name>A0AAN7S369_MYCAM</name>
<dbReference type="GO" id="GO:0005634">
    <property type="term" value="C:nucleus"/>
    <property type="evidence" value="ECO:0007669"/>
    <property type="project" value="UniProtKB-SubCell"/>
</dbReference>
<dbReference type="CDD" id="cd00086">
    <property type="entry name" value="homeodomain"/>
    <property type="match status" value="1"/>
</dbReference>
<feature type="compositionally biased region" description="Basic and acidic residues" evidence="3">
    <location>
        <begin position="218"/>
        <end position="231"/>
    </location>
</feature>
<dbReference type="GO" id="GO:0000981">
    <property type="term" value="F:DNA-binding transcription factor activity, RNA polymerase II-specific"/>
    <property type="evidence" value="ECO:0007669"/>
    <property type="project" value="TreeGrafter"/>
</dbReference>
<evidence type="ECO:0000256" key="1">
    <source>
        <dbReference type="PROSITE-ProRule" id="PRU00108"/>
    </source>
</evidence>
<gene>
    <name evidence="5" type="ORF">QYF61_011422</name>
</gene>
<feature type="region of interest" description="Disordered" evidence="3">
    <location>
        <begin position="210"/>
        <end position="235"/>
    </location>
</feature>
<keyword evidence="1 2" id="KW-0238">DNA-binding</keyword>
<dbReference type="GO" id="GO:0000978">
    <property type="term" value="F:RNA polymerase II cis-regulatory region sequence-specific DNA binding"/>
    <property type="evidence" value="ECO:0007669"/>
    <property type="project" value="TreeGrafter"/>
</dbReference>
<proteinExistence type="predicted"/>
<evidence type="ECO:0000259" key="4">
    <source>
        <dbReference type="PROSITE" id="PS50071"/>
    </source>
</evidence>
<dbReference type="SUPFAM" id="SSF46689">
    <property type="entry name" value="Homeodomain-like"/>
    <property type="match status" value="1"/>
</dbReference>
<protein>
    <recommendedName>
        <fullName evidence="4">Homeobox domain-containing protein</fullName>
    </recommendedName>
</protein>
<dbReference type="InterPro" id="IPR042988">
    <property type="entry name" value="NOBOX"/>
</dbReference>
<dbReference type="PANTHER" id="PTHR47060:SF1">
    <property type="entry name" value="HOMEOBOX PROTEIN NOBOX"/>
    <property type="match status" value="1"/>
</dbReference>
<feature type="region of interest" description="Disordered" evidence="3">
    <location>
        <begin position="136"/>
        <end position="183"/>
    </location>
</feature>
<dbReference type="PANTHER" id="PTHR47060">
    <property type="entry name" value="HOMEOBOX PROTEIN NOBOX"/>
    <property type="match status" value="1"/>
</dbReference>
<feature type="DNA-binding region" description="Homeobox" evidence="1">
    <location>
        <begin position="241"/>
        <end position="305"/>
    </location>
</feature>
<dbReference type="Pfam" id="PF00046">
    <property type="entry name" value="Homeodomain"/>
    <property type="match status" value="1"/>
</dbReference>
<comment type="caution">
    <text evidence="5">The sequence shown here is derived from an EMBL/GenBank/DDBJ whole genome shotgun (WGS) entry which is preliminary data.</text>
</comment>
<keyword evidence="1 2" id="KW-0371">Homeobox</keyword>
<dbReference type="PROSITE" id="PS50071">
    <property type="entry name" value="HOMEOBOX_2"/>
    <property type="match status" value="1"/>
</dbReference>
<dbReference type="InterPro" id="IPR001356">
    <property type="entry name" value="HD"/>
</dbReference>
<dbReference type="InterPro" id="IPR009057">
    <property type="entry name" value="Homeodomain-like_sf"/>
</dbReference>